<gene>
    <name evidence="1" type="ORF">ATL40_2947</name>
</gene>
<sequence>MVLPLVLAFGTEGYLEPHDSGAWHHFGITRRAAAEAGWAQGAGTELAFAADVIDRYLWDPAWLYEGGMARVRAAREIAPALRTLHMDDLTTPELVEASFERVLTGTRVAIRWCAEAAGEHAVAAVRGVVGFALHCVQDFYSHSTWINAPQRRGITWDERIDAGVEYADLEVGRYQVRGAPRHGAIGLAGPGRAAVRIPLRGGIGVPAGIAGIGRGVTLDSRWQAPTGVRTRGIAHEVSGEEAFEMASELAERHSARWLRELALEAQALGLDALWERVMHDDDGGAHAQSRVAQDPRLRPHLFLGAGASAGREPDPDAWFLRVTARRRDGQATSRVLGPFPAAGGRLAQDVTDGARAVARHPSVVGAWAFRRGGSADLLRL</sequence>
<dbReference type="AlphaFoldDB" id="A0A2A9D650"/>
<dbReference type="EMBL" id="PDJD01000001">
    <property type="protein sequence ID" value="PFG21320.1"/>
    <property type="molecule type" value="Genomic_DNA"/>
</dbReference>
<protein>
    <submittedName>
        <fullName evidence="1">Uncharacterized protein</fullName>
    </submittedName>
</protein>
<evidence type="ECO:0000313" key="2">
    <source>
        <dbReference type="Proteomes" id="UP000224915"/>
    </source>
</evidence>
<keyword evidence="2" id="KW-1185">Reference proteome</keyword>
<dbReference type="Proteomes" id="UP000224915">
    <property type="component" value="Unassembled WGS sequence"/>
</dbReference>
<dbReference type="OrthoDB" id="5147153at2"/>
<comment type="caution">
    <text evidence="1">The sequence shown here is derived from an EMBL/GenBank/DDBJ whole genome shotgun (WGS) entry which is preliminary data.</text>
</comment>
<dbReference type="RefSeq" id="WP_098470170.1">
    <property type="nucleotide sequence ID" value="NZ_PDJD01000001.1"/>
</dbReference>
<proteinExistence type="predicted"/>
<name>A0A2A9D650_9MICO</name>
<organism evidence="1 2">
    <name type="scientific">Serinibacter salmoneus</name>
    <dbReference type="NCBI Taxonomy" id="556530"/>
    <lineage>
        <taxon>Bacteria</taxon>
        <taxon>Bacillati</taxon>
        <taxon>Actinomycetota</taxon>
        <taxon>Actinomycetes</taxon>
        <taxon>Micrococcales</taxon>
        <taxon>Beutenbergiaceae</taxon>
        <taxon>Serinibacter</taxon>
    </lineage>
</organism>
<accession>A0A2A9D650</accession>
<evidence type="ECO:0000313" key="1">
    <source>
        <dbReference type="EMBL" id="PFG21320.1"/>
    </source>
</evidence>
<reference evidence="1 2" key="1">
    <citation type="submission" date="2017-10" db="EMBL/GenBank/DDBJ databases">
        <title>Sequencing the genomes of 1000 actinobacteria strains.</title>
        <authorList>
            <person name="Klenk H.-P."/>
        </authorList>
    </citation>
    <scope>NUCLEOTIDE SEQUENCE [LARGE SCALE GENOMIC DNA]</scope>
    <source>
        <strain evidence="1 2">DSM 21801</strain>
    </source>
</reference>